<keyword evidence="1" id="KW-0614">Plasmid</keyword>
<reference evidence="1" key="1">
    <citation type="journal article" date="2017" name="Res. Microbiol.">
        <title>Comparative genomics of extrachromosomal elements in Bacillus thuringiensis subsp. israelensis.</title>
        <authorList>
            <person name="Bolotin A."/>
            <person name="Gillis A."/>
            <person name="Sanchis V."/>
            <person name="Nielsen-LeRoux C."/>
            <person name="Mahillon J."/>
            <person name="Lereclus D."/>
            <person name="Sorokin A."/>
        </authorList>
    </citation>
    <scope>NUCLEOTIDE SEQUENCE</scope>
    <source>
        <strain evidence="1">AM65-52</strain>
        <plasmid evidence="1">pAM65-52-3-235K</plasmid>
    </source>
</reference>
<evidence type="ECO:0000313" key="1">
    <source>
        <dbReference type="EMBL" id="AND28502.1"/>
    </source>
</evidence>
<dbReference type="RefSeq" id="WP_000174336.1">
    <property type="nucleotide sequence ID" value="NZ_CP013278.1"/>
</dbReference>
<name>A0A160LJX7_BACTI</name>
<dbReference type="PATRIC" id="fig|1430.6.peg.2142"/>
<dbReference type="AlphaFoldDB" id="A0A160LJX7"/>
<dbReference type="EMBL" id="CP013278">
    <property type="protein sequence ID" value="AND28502.1"/>
    <property type="molecule type" value="Genomic_DNA"/>
</dbReference>
<proteinExistence type="predicted"/>
<protein>
    <submittedName>
        <fullName evidence="1">Uncharacterized protein</fullName>
    </submittedName>
</protein>
<accession>A0A160LJX7</accession>
<organism evidence="1">
    <name type="scientific">Bacillus thuringiensis subsp. israelensis</name>
    <dbReference type="NCBI Taxonomy" id="1430"/>
    <lineage>
        <taxon>Bacteria</taxon>
        <taxon>Bacillati</taxon>
        <taxon>Bacillota</taxon>
        <taxon>Bacilli</taxon>
        <taxon>Bacillales</taxon>
        <taxon>Bacillaceae</taxon>
        <taxon>Bacillus</taxon>
        <taxon>Bacillus cereus group</taxon>
    </lineage>
</organism>
<geneLocation type="plasmid" evidence="1">
    <name>pAM65-52-3-235K</name>
</geneLocation>
<gene>
    <name evidence="1" type="ORF">ATN07_32760</name>
</gene>
<sequence>MTLNLTNLLASQVTGYLAYNDHYNTDTLKKINYVTAANGLFRVEKTPIAIFKVKVQEYKKPIPGLKTMEEGPELIAPKIPFKFLQMALSFYLDVYEKDKTEASLLFFWNKDNKRLPEVYSDNSPVKGLISEGELVVYVPRQENQGGLSEFHKDPVVDWLRTNLCILCETHSHHVMNAYFSGTDDANENATQFYGVWGHITSQQPKFAFRYVSGEAKIEISPDVLFEWPMVTTTTTEVITFEDETLEPLTSINQEHHMFKGPFKKLEYPTEWMEQHTAKRVVPALPTIGGRGTFPHNRSYVSRFDGRLDQIGWDFEHDPNAFNPAFEEDLSSRLMSGHTITGSSFENAEVIQFMNLPDEKNKLDIRDNIYDLCSEYERHGYSQVIESTINGMKQNAI</sequence>